<protein>
    <submittedName>
        <fullName evidence="7">HTH-type transcriptional regulatory protein GabR</fullName>
    </submittedName>
</protein>
<evidence type="ECO:0000313" key="7">
    <source>
        <dbReference type="EMBL" id="CAG9165854.1"/>
    </source>
</evidence>
<evidence type="ECO:0000256" key="3">
    <source>
        <dbReference type="ARBA" id="ARBA00023015"/>
    </source>
</evidence>
<keyword evidence="5" id="KW-0804">Transcription</keyword>
<evidence type="ECO:0000313" key="8">
    <source>
        <dbReference type="Proteomes" id="UP000706525"/>
    </source>
</evidence>
<dbReference type="InterPro" id="IPR036388">
    <property type="entry name" value="WH-like_DNA-bd_sf"/>
</dbReference>
<feature type="domain" description="HTH gntR-type" evidence="6">
    <location>
        <begin position="20"/>
        <end position="88"/>
    </location>
</feature>
<dbReference type="PROSITE" id="PS50949">
    <property type="entry name" value="HTH_GNTR"/>
    <property type="match status" value="1"/>
</dbReference>
<organism evidence="7 8">
    <name type="scientific">Cupriavidus pampae</name>
    <dbReference type="NCBI Taxonomy" id="659251"/>
    <lineage>
        <taxon>Bacteria</taxon>
        <taxon>Pseudomonadati</taxon>
        <taxon>Pseudomonadota</taxon>
        <taxon>Betaproteobacteria</taxon>
        <taxon>Burkholderiales</taxon>
        <taxon>Burkholderiaceae</taxon>
        <taxon>Cupriavidus</taxon>
    </lineage>
</organism>
<dbReference type="PANTHER" id="PTHR46577:SF1">
    <property type="entry name" value="HTH-TYPE TRANSCRIPTIONAL REGULATORY PROTEIN GABR"/>
    <property type="match status" value="1"/>
</dbReference>
<dbReference type="Pfam" id="PF00392">
    <property type="entry name" value="GntR"/>
    <property type="match status" value="1"/>
</dbReference>
<dbReference type="InterPro" id="IPR036390">
    <property type="entry name" value="WH_DNA-bd_sf"/>
</dbReference>
<dbReference type="InterPro" id="IPR051446">
    <property type="entry name" value="HTH_trans_reg/aminotransferase"/>
</dbReference>
<dbReference type="SUPFAM" id="SSF53383">
    <property type="entry name" value="PLP-dependent transferases"/>
    <property type="match status" value="1"/>
</dbReference>
<dbReference type="CDD" id="cd00609">
    <property type="entry name" value="AAT_like"/>
    <property type="match status" value="1"/>
</dbReference>
<dbReference type="CDD" id="cd07377">
    <property type="entry name" value="WHTH_GntR"/>
    <property type="match status" value="1"/>
</dbReference>
<comment type="caution">
    <text evidence="7">The sequence shown here is derived from an EMBL/GenBank/DDBJ whole genome shotgun (WGS) entry which is preliminary data.</text>
</comment>
<dbReference type="SUPFAM" id="SSF46785">
    <property type="entry name" value="Winged helix' DNA-binding domain"/>
    <property type="match status" value="1"/>
</dbReference>
<evidence type="ECO:0000256" key="1">
    <source>
        <dbReference type="ARBA" id="ARBA00005384"/>
    </source>
</evidence>
<dbReference type="InterPro" id="IPR015424">
    <property type="entry name" value="PyrdxlP-dep_Trfase"/>
</dbReference>
<dbReference type="Gene3D" id="3.40.640.10">
    <property type="entry name" value="Type I PLP-dependent aspartate aminotransferase-like (Major domain)"/>
    <property type="match status" value="1"/>
</dbReference>
<keyword evidence="4" id="KW-0238">DNA-binding</keyword>
<dbReference type="InterPro" id="IPR000524">
    <property type="entry name" value="Tscrpt_reg_HTH_GntR"/>
</dbReference>
<evidence type="ECO:0000256" key="4">
    <source>
        <dbReference type="ARBA" id="ARBA00023125"/>
    </source>
</evidence>
<comment type="similarity">
    <text evidence="1">In the C-terminal section; belongs to the class-I pyridoxal-phosphate-dependent aminotransferase family.</text>
</comment>
<keyword evidence="8" id="KW-1185">Reference proteome</keyword>
<gene>
    <name evidence="7" type="primary">gabR_2</name>
    <name evidence="7" type="ORF">LMG32289_00864</name>
</gene>
<dbReference type="PANTHER" id="PTHR46577">
    <property type="entry name" value="HTH-TYPE TRANSCRIPTIONAL REGULATORY PROTEIN GABR"/>
    <property type="match status" value="1"/>
</dbReference>
<keyword evidence="2" id="KW-0663">Pyridoxal phosphate</keyword>
<dbReference type="Gene3D" id="1.10.10.10">
    <property type="entry name" value="Winged helix-like DNA-binding domain superfamily/Winged helix DNA-binding domain"/>
    <property type="match status" value="1"/>
</dbReference>
<reference evidence="7 8" key="1">
    <citation type="submission" date="2021-08" db="EMBL/GenBank/DDBJ databases">
        <authorList>
            <person name="Peeters C."/>
        </authorList>
    </citation>
    <scope>NUCLEOTIDE SEQUENCE [LARGE SCALE GENOMIC DNA]</scope>
    <source>
        <strain evidence="7 8">LMG 32289</strain>
    </source>
</reference>
<evidence type="ECO:0000256" key="5">
    <source>
        <dbReference type="ARBA" id="ARBA00023163"/>
    </source>
</evidence>
<evidence type="ECO:0000259" key="6">
    <source>
        <dbReference type="PROSITE" id="PS50949"/>
    </source>
</evidence>
<evidence type="ECO:0000256" key="2">
    <source>
        <dbReference type="ARBA" id="ARBA00022898"/>
    </source>
</evidence>
<dbReference type="InterPro" id="IPR015421">
    <property type="entry name" value="PyrdxlP-dep_Trfase_major"/>
</dbReference>
<dbReference type="EMBL" id="CAJZAG010000002">
    <property type="protein sequence ID" value="CAG9165854.1"/>
    <property type="molecule type" value="Genomic_DNA"/>
</dbReference>
<name>A0ABN7Y064_9BURK</name>
<dbReference type="Proteomes" id="UP000706525">
    <property type="component" value="Unassembled WGS sequence"/>
</dbReference>
<dbReference type="RefSeq" id="WP_223982423.1">
    <property type="nucleotide sequence ID" value="NZ_CAJZAG010000002.1"/>
</dbReference>
<keyword evidence="3" id="KW-0805">Transcription regulation</keyword>
<dbReference type="SMART" id="SM00345">
    <property type="entry name" value="HTH_GNTR"/>
    <property type="match status" value="1"/>
</dbReference>
<proteinExistence type="inferred from homology"/>
<sequence>MGKPTVWKTGELKLDHVSAVSLVDQISRHIEGAIVEGSLAPGGRVPSCRDLAVQLGVARGTVKAAYDRLVDRDILMTAGAAGTRVVDPLPPFFTAPGNEARESLVPQHFPYSSHQALPFQMGVPAHDAFPGALLCRLHRQAVPEASTKTSHTDPRGSSQLREALASHLAIGRGIQCSPEQIMVTAGFRGGLALALRAIGGAGKQAWVEDPGYPATRLALALSEMEPIAVPVDIAGLDVQCAQLLAPDASLAIVTPGQQAPSGVVMSLQRRGELLRWAAEAGSWVVEDDYLADLSLSRRPVQALAAGRGADRVIHIGSLSKTISPALGVGFVVAPLSLAPRMVEIATWLGSSPNVAIQLALARFLNEGHYLRHLRRMRNLYVQRRQSLLQALKRCGVTTAEAAGLAVLLPLPDQADDERLAIDAEALGLGPVPLSPWFVDRTTSRSGLLLGVANVLDRTIDDDCGKLLSLIKKRPHPA</sequence>
<accession>A0ABN7Y064</accession>
<dbReference type="Pfam" id="PF00155">
    <property type="entry name" value="Aminotran_1_2"/>
    <property type="match status" value="1"/>
</dbReference>
<dbReference type="InterPro" id="IPR004839">
    <property type="entry name" value="Aminotransferase_I/II_large"/>
</dbReference>